<dbReference type="EMBL" id="JBHFFA010000002">
    <property type="protein sequence ID" value="KAL2642941.1"/>
    <property type="molecule type" value="Genomic_DNA"/>
</dbReference>
<keyword evidence="8" id="KW-0961">Cell wall biogenesis/degradation</keyword>
<keyword evidence="4" id="KW-0325">Glycoprotein</keyword>
<comment type="PTM">
    <text evidence="8">Contains at least one intrachain disulfide bond essential for its enzymatic activity.</text>
</comment>
<evidence type="ECO:0000256" key="4">
    <source>
        <dbReference type="ARBA" id="ARBA00023180"/>
    </source>
</evidence>
<dbReference type="InterPro" id="IPR013320">
    <property type="entry name" value="ConA-like_dom_sf"/>
</dbReference>
<dbReference type="InterPro" id="IPR044791">
    <property type="entry name" value="Beta-glucanase/XTH"/>
</dbReference>
<sequence>MTDPFKGAMMVKMGLGTLLRCTVGLLLLSSCLAGFSNQFTVIAGSENVIPDDANDSLGLRLVQTGGCQIQTFDSYLYGGFSVLAKLVPGYSAGTVSGFYLISTGSMASHDEIDIEFLGNVTGQPSILHTNLFANGVGNREQQVYLWFDPTHGGGSYDGSSWATNKGNVPVNWQYAPFIVNFGNFDYEGCTTVNSSCTTNYQSNWWEAAEYQDLSKAQETELKQIYQKYQVYDYCIDPARNGQDRTECSYNTV</sequence>
<organism evidence="10 11">
    <name type="scientific">Riccia fluitans</name>
    <dbReference type="NCBI Taxonomy" id="41844"/>
    <lineage>
        <taxon>Eukaryota</taxon>
        <taxon>Viridiplantae</taxon>
        <taxon>Streptophyta</taxon>
        <taxon>Embryophyta</taxon>
        <taxon>Marchantiophyta</taxon>
        <taxon>Marchantiopsida</taxon>
        <taxon>Marchantiidae</taxon>
        <taxon>Marchantiales</taxon>
        <taxon>Ricciaceae</taxon>
        <taxon>Riccia</taxon>
    </lineage>
</organism>
<keyword evidence="8" id="KW-0052">Apoplast</keyword>
<dbReference type="Gene3D" id="2.60.120.200">
    <property type="match status" value="2"/>
</dbReference>
<dbReference type="InterPro" id="IPR010713">
    <property type="entry name" value="XET_C"/>
</dbReference>
<evidence type="ECO:0000256" key="8">
    <source>
        <dbReference type="RuleBase" id="RU361120"/>
    </source>
</evidence>
<comment type="similarity">
    <text evidence="8">Belongs to the glycosyl hydrolase 16 family.</text>
</comment>
<proteinExistence type="inferred from homology"/>
<dbReference type="AlphaFoldDB" id="A0ABD1Z582"/>
<keyword evidence="5 8" id="KW-0326">Glycosidase</keyword>
<keyword evidence="8" id="KW-0964">Secreted</keyword>
<comment type="subcellular location">
    <subcellularLocation>
        <location evidence="8">Secreted</location>
        <location evidence="8">Cell wall</location>
    </subcellularLocation>
    <subcellularLocation>
        <location evidence="8">Secreted</location>
        <location evidence="8">Extracellular space</location>
        <location evidence="8">Apoplast</location>
    </subcellularLocation>
</comment>
<evidence type="ECO:0000256" key="1">
    <source>
        <dbReference type="ARBA" id="ARBA00022679"/>
    </source>
</evidence>
<evidence type="ECO:0000256" key="6">
    <source>
        <dbReference type="PIRSR" id="PIRSR005604-1"/>
    </source>
</evidence>
<evidence type="ECO:0000256" key="2">
    <source>
        <dbReference type="ARBA" id="ARBA00022801"/>
    </source>
</evidence>
<keyword evidence="3" id="KW-1015">Disulfide bond</keyword>
<dbReference type="PANTHER" id="PTHR31062">
    <property type="entry name" value="XYLOGLUCAN ENDOTRANSGLUCOSYLASE/HYDROLASE PROTEIN 8-RELATED"/>
    <property type="match status" value="1"/>
</dbReference>
<dbReference type="PIRSF" id="PIRSF005604">
    <property type="entry name" value="XET"/>
    <property type="match status" value="1"/>
</dbReference>
<dbReference type="PROSITE" id="PS01034">
    <property type="entry name" value="GH16_1"/>
    <property type="match status" value="1"/>
</dbReference>
<feature type="glycosylation site" description="N-linked (GlcNAc...) asparagine" evidence="7">
    <location>
        <position position="119"/>
    </location>
</feature>
<evidence type="ECO:0000313" key="10">
    <source>
        <dbReference type="EMBL" id="KAL2642941.1"/>
    </source>
</evidence>
<protein>
    <recommendedName>
        <fullName evidence="8">Xyloglucan endotransglucosylase/hydrolase</fullName>
        <ecNumber evidence="8">2.4.1.207</ecNumber>
    </recommendedName>
</protein>
<dbReference type="InterPro" id="IPR016455">
    <property type="entry name" value="XTH"/>
</dbReference>
<dbReference type="PROSITE" id="PS51762">
    <property type="entry name" value="GH16_2"/>
    <property type="match status" value="1"/>
</dbReference>
<feature type="active site" description="Proton donor" evidence="6">
    <location>
        <position position="115"/>
    </location>
</feature>
<comment type="function">
    <text evidence="8">Catalyzes xyloglucan endohydrolysis (XEH) and/or endotransglycosylation (XET). Cleaves and religates xyloglucan polymers, an essential constituent of the primary cell wall, and thereby participates in cell wall construction of growing tissues.</text>
</comment>
<dbReference type="Proteomes" id="UP001605036">
    <property type="component" value="Unassembled WGS sequence"/>
</dbReference>
<comment type="caution">
    <text evidence="10">The sequence shown here is derived from an EMBL/GenBank/DDBJ whole genome shotgun (WGS) entry which is preliminary data.</text>
</comment>
<dbReference type="GO" id="GO:0048046">
    <property type="term" value="C:apoplast"/>
    <property type="evidence" value="ECO:0007669"/>
    <property type="project" value="UniProtKB-SubCell"/>
</dbReference>
<gene>
    <name evidence="10" type="ORF">R1flu_010528</name>
</gene>
<dbReference type="EC" id="2.4.1.207" evidence="8"/>
<dbReference type="Pfam" id="PF00722">
    <property type="entry name" value="Glyco_hydro_16"/>
    <property type="match status" value="1"/>
</dbReference>
<dbReference type="InterPro" id="IPR000757">
    <property type="entry name" value="Beta-glucanase-like"/>
</dbReference>
<keyword evidence="8" id="KW-0134">Cell wall</keyword>
<dbReference type="GO" id="GO:0016762">
    <property type="term" value="F:xyloglucan:xyloglucosyl transferase activity"/>
    <property type="evidence" value="ECO:0007669"/>
    <property type="project" value="UniProtKB-EC"/>
</dbReference>
<dbReference type="InterPro" id="IPR008263">
    <property type="entry name" value="GH16_AS"/>
</dbReference>
<evidence type="ECO:0000256" key="5">
    <source>
        <dbReference type="ARBA" id="ARBA00023295"/>
    </source>
</evidence>
<name>A0ABD1Z582_9MARC</name>
<feature type="active site" description="Nucleophile" evidence="6">
    <location>
        <position position="111"/>
    </location>
</feature>
<evidence type="ECO:0000259" key="9">
    <source>
        <dbReference type="PROSITE" id="PS51762"/>
    </source>
</evidence>
<dbReference type="GO" id="GO:0016798">
    <property type="term" value="F:hydrolase activity, acting on glycosyl bonds"/>
    <property type="evidence" value="ECO:0007669"/>
    <property type="project" value="UniProtKB-KW"/>
</dbReference>
<feature type="domain" description="GH16" evidence="9">
    <location>
        <begin position="1"/>
        <end position="242"/>
    </location>
</feature>
<dbReference type="SUPFAM" id="SSF49899">
    <property type="entry name" value="Concanavalin A-like lectins/glucanases"/>
    <property type="match status" value="1"/>
</dbReference>
<keyword evidence="11" id="KW-1185">Reference proteome</keyword>
<reference evidence="10 11" key="1">
    <citation type="submission" date="2024-09" db="EMBL/GenBank/DDBJ databases">
        <title>Chromosome-scale assembly of Riccia fluitans.</title>
        <authorList>
            <person name="Paukszto L."/>
            <person name="Sawicki J."/>
            <person name="Karawczyk K."/>
            <person name="Piernik-Szablinska J."/>
            <person name="Szczecinska M."/>
            <person name="Mazdziarz M."/>
        </authorList>
    </citation>
    <scope>NUCLEOTIDE SEQUENCE [LARGE SCALE GENOMIC DNA]</scope>
    <source>
        <strain evidence="10">Rf_01</strain>
        <tissue evidence="10">Aerial parts of the thallus</tissue>
    </source>
</reference>
<evidence type="ECO:0000256" key="3">
    <source>
        <dbReference type="ARBA" id="ARBA00023157"/>
    </source>
</evidence>
<keyword evidence="1 8" id="KW-0808">Transferase</keyword>
<evidence type="ECO:0000256" key="7">
    <source>
        <dbReference type="PIRSR" id="PIRSR005604-2"/>
    </source>
</evidence>
<evidence type="ECO:0000313" key="11">
    <source>
        <dbReference type="Proteomes" id="UP001605036"/>
    </source>
</evidence>
<keyword evidence="2 8" id="KW-0378">Hydrolase</keyword>
<accession>A0ABD1Z582</accession>
<dbReference type="PROSITE" id="PS51257">
    <property type="entry name" value="PROKAR_LIPOPROTEIN"/>
    <property type="match status" value="1"/>
</dbReference>
<dbReference type="GO" id="GO:0071555">
    <property type="term" value="P:cell wall organization"/>
    <property type="evidence" value="ECO:0007669"/>
    <property type="project" value="UniProtKB-KW"/>
</dbReference>
<dbReference type="Pfam" id="PF06955">
    <property type="entry name" value="XET_C"/>
    <property type="match status" value="1"/>
</dbReference>